<dbReference type="Proteomes" id="UP000437931">
    <property type="component" value="Unassembled WGS sequence"/>
</dbReference>
<dbReference type="SFLD" id="SFLDG01129">
    <property type="entry name" value="C1.5:_HAD__Beta-PGM__Phosphata"/>
    <property type="match status" value="1"/>
</dbReference>
<comment type="caution">
    <text evidence="1">The sequence shown here is derived from an EMBL/GenBank/DDBJ whole genome shotgun (WGS) entry which is preliminary data.</text>
</comment>
<dbReference type="RefSeq" id="WP_152246382.1">
    <property type="nucleotide sequence ID" value="NZ_WJPM01000014.1"/>
</dbReference>
<dbReference type="EMBL" id="WJPM01000014">
    <property type="protein sequence ID" value="MRH76016.1"/>
    <property type="molecule type" value="Genomic_DNA"/>
</dbReference>
<dbReference type="InterPro" id="IPR036412">
    <property type="entry name" value="HAD-like_sf"/>
</dbReference>
<keyword evidence="1" id="KW-0378">Hydrolase</keyword>
<reference evidence="2" key="2">
    <citation type="journal article" date="2020" name="Plant Dis.">
        <title>A Grain Rot of Rice in Iran Caused by a Xanthomonas Strain Closely Related to X. sacchari.</title>
        <authorList>
            <person name="Mirghasempour S.A."/>
            <person name="Huang S."/>
            <person name="Studholme D.J."/>
            <person name="Brady C.L."/>
        </authorList>
    </citation>
    <scope>NUCLEOTIDE SEQUENCE</scope>
    <source>
        <strain evidence="2">SAM114</strain>
    </source>
</reference>
<dbReference type="PRINTS" id="PR00413">
    <property type="entry name" value="HADHALOGNASE"/>
</dbReference>
<dbReference type="SFLD" id="SFLDS00003">
    <property type="entry name" value="Haloacid_Dehalogenase"/>
    <property type="match status" value="1"/>
</dbReference>
<evidence type="ECO:0000313" key="3">
    <source>
        <dbReference type="Proteomes" id="UP000437931"/>
    </source>
</evidence>
<dbReference type="PANTHER" id="PTHR43481:SF4">
    <property type="entry name" value="GLYCEROL-1-PHOSPHATE PHOSPHOHYDROLASE 1-RELATED"/>
    <property type="match status" value="1"/>
</dbReference>
<gene>
    <name evidence="1" type="ORF">GIY21_15415</name>
    <name evidence="2" type="ORF">GIY22_15430</name>
</gene>
<dbReference type="PANTHER" id="PTHR43481">
    <property type="entry name" value="FRUCTOSE-1-PHOSPHATE PHOSPHATASE"/>
    <property type="match status" value="1"/>
</dbReference>
<proteinExistence type="predicted"/>
<dbReference type="Gene3D" id="1.10.150.240">
    <property type="entry name" value="Putative phosphatase, domain 2"/>
    <property type="match status" value="1"/>
</dbReference>
<dbReference type="Gene3D" id="3.40.50.1000">
    <property type="entry name" value="HAD superfamily/HAD-like"/>
    <property type="match status" value="1"/>
</dbReference>
<dbReference type="EMBL" id="WJPN01000014">
    <property type="protein sequence ID" value="MRH01684.1"/>
    <property type="molecule type" value="Genomic_DNA"/>
</dbReference>
<evidence type="ECO:0000313" key="2">
    <source>
        <dbReference type="EMBL" id="MRH76016.1"/>
    </source>
</evidence>
<name>A0A6N7QBI8_9XANT</name>
<dbReference type="Proteomes" id="UP000439314">
    <property type="component" value="Unassembled WGS sequence"/>
</dbReference>
<sequence>MKAILVDLDGTLTDTHAANLAAYKAAIDETGVVYDRPLLERYVGRLAWKPMLANVLPDLDESRHFAIAQRKREIYAGLLDMVAVNDVLVSFLRMHQGKVPIALVTSASRGSVEPLLRAKALDDVFSLVITSDDVERQKPDPEPYARAALSLGVAAADCVVLEDSDVGAAAAKAFGAQVWRVEWINAG</sequence>
<dbReference type="SUPFAM" id="SSF56784">
    <property type="entry name" value="HAD-like"/>
    <property type="match status" value="1"/>
</dbReference>
<evidence type="ECO:0000313" key="4">
    <source>
        <dbReference type="Proteomes" id="UP000439314"/>
    </source>
</evidence>
<dbReference type="GO" id="GO:0050308">
    <property type="term" value="F:sugar-phosphatase activity"/>
    <property type="evidence" value="ECO:0007669"/>
    <property type="project" value="TreeGrafter"/>
</dbReference>
<keyword evidence="3" id="KW-1185">Reference proteome</keyword>
<organism evidence="1 4">
    <name type="scientific">Xanthomonas sontii</name>
    <dbReference type="NCBI Taxonomy" id="2650745"/>
    <lineage>
        <taxon>Bacteria</taxon>
        <taxon>Pseudomonadati</taxon>
        <taxon>Pseudomonadota</taxon>
        <taxon>Gammaproteobacteria</taxon>
        <taxon>Lysobacterales</taxon>
        <taxon>Lysobacteraceae</taxon>
        <taxon>Xanthomonas</taxon>
    </lineage>
</organism>
<evidence type="ECO:0000313" key="1">
    <source>
        <dbReference type="EMBL" id="MRH01684.1"/>
    </source>
</evidence>
<dbReference type="InterPro" id="IPR023198">
    <property type="entry name" value="PGP-like_dom2"/>
</dbReference>
<dbReference type="AlphaFoldDB" id="A0A6N7QBI8"/>
<reference evidence="3 4" key="1">
    <citation type="submission" date="2019-11" db="EMBL/GenBank/DDBJ databases">
        <title>First report of rice panicle blight caused by Xanthomonas sp. in Iran.</title>
        <authorList>
            <person name="Mirghasempour S.A."/>
            <person name="Huang S."/>
            <person name="Brady C.L."/>
            <person name="Studholme D.J."/>
        </authorList>
    </citation>
    <scope>NUCLEOTIDE SEQUENCE [LARGE SCALE GENOMIC DNA]</scope>
    <source>
        <strain evidence="1 4">ASD011</strain>
        <strain evidence="3">SAM114</strain>
    </source>
</reference>
<protein>
    <submittedName>
        <fullName evidence="1">HAD-IA family hydrolase</fullName>
    </submittedName>
</protein>
<dbReference type="NCBIfam" id="TIGR01509">
    <property type="entry name" value="HAD-SF-IA-v3"/>
    <property type="match status" value="1"/>
</dbReference>
<dbReference type="InterPro" id="IPR006439">
    <property type="entry name" value="HAD-SF_hydro_IA"/>
</dbReference>
<accession>A0A6N7QBI8</accession>
<dbReference type="InterPro" id="IPR023214">
    <property type="entry name" value="HAD_sf"/>
</dbReference>
<dbReference type="Pfam" id="PF00702">
    <property type="entry name" value="Hydrolase"/>
    <property type="match status" value="1"/>
</dbReference>
<dbReference type="InterPro" id="IPR051806">
    <property type="entry name" value="HAD-like_SPP"/>
</dbReference>